<feature type="non-terminal residue" evidence="1">
    <location>
        <position position="1"/>
    </location>
</feature>
<keyword evidence="2" id="KW-1185">Reference proteome</keyword>
<dbReference type="Proteomes" id="UP000054248">
    <property type="component" value="Unassembled WGS sequence"/>
</dbReference>
<dbReference type="STRING" id="1051891.A0A0C3Q835"/>
<dbReference type="OrthoDB" id="3265815at2759"/>
<organism evidence="1 2">
    <name type="scientific">Tulasnella calospora MUT 4182</name>
    <dbReference type="NCBI Taxonomy" id="1051891"/>
    <lineage>
        <taxon>Eukaryota</taxon>
        <taxon>Fungi</taxon>
        <taxon>Dikarya</taxon>
        <taxon>Basidiomycota</taxon>
        <taxon>Agaricomycotina</taxon>
        <taxon>Agaricomycetes</taxon>
        <taxon>Cantharellales</taxon>
        <taxon>Tulasnellaceae</taxon>
        <taxon>Tulasnella</taxon>
    </lineage>
</organism>
<protein>
    <submittedName>
        <fullName evidence="1">Uncharacterized protein</fullName>
    </submittedName>
</protein>
<reference evidence="2" key="2">
    <citation type="submission" date="2015-01" db="EMBL/GenBank/DDBJ databases">
        <title>Evolutionary Origins and Diversification of the Mycorrhizal Mutualists.</title>
        <authorList>
            <consortium name="DOE Joint Genome Institute"/>
            <consortium name="Mycorrhizal Genomics Consortium"/>
            <person name="Kohler A."/>
            <person name="Kuo A."/>
            <person name="Nagy L.G."/>
            <person name="Floudas D."/>
            <person name="Copeland A."/>
            <person name="Barry K.W."/>
            <person name="Cichocki N."/>
            <person name="Veneault-Fourrey C."/>
            <person name="LaButti K."/>
            <person name="Lindquist E.A."/>
            <person name="Lipzen A."/>
            <person name="Lundell T."/>
            <person name="Morin E."/>
            <person name="Murat C."/>
            <person name="Riley R."/>
            <person name="Ohm R."/>
            <person name="Sun H."/>
            <person name="Tunlid A."/>
            <person name="Henrissat B."/>
            <person name="Grigoriev I.V."/>
            <person name="Hibbett D.S."/>
            <person name="Martin F."/>
        </authorList>
    </citation>
    <scope>NUCLEOTIDE SEQUENCE [LARGE SCALE GENOMIC DNA]</scope>
    <source>
        <strain evidence="2">MUT 4182</strain>
    </source>
</reference>
<dbReference type="HOGENOM" id="CLU_051530_3_0_1"/>
<accession>A0A0C3Q835</accession>
<gene>
    <name evidence="1" type="ORF">M407DRAFT_82330</name>
</gene>
<evidence type="ECO:0000313" key="1">
    <source>
        <dbReference type="EMBL" id="KIO19829.1"/>
    </source>
</evidence>
<name>A0A0C3Q835_9AGAM</name>
<dbReference type="AlphaFoldDB" id="A0A0C3Q835"/>
<dbReference type="EMBL" id="KN823201">
    <property type="protein sequence ID" value="KIO19829.1"/>
    <property type="molecule type" value="Genomic_DNA"/>
</dbReference>
<reference evidence="1 2" key="1">
    <citation type="submission" date="2014-04" db="EMBL/GenBank/DDBJ databases">
        <authorList>
            <consortium name="DOE Joint Genome Institute"/>
            <person name="Kuo A."/>
            <person name="Girlanda M."/>
            <person name="Perotto S."/>
            <person name="Kohler A."/>
            <person name="Nagy L.G."/>
            <person name="Floudas D."/>
            <person name="Copeland A."/>
            <person name="Barry K.W."/>
            <person name="Cichocki N."/>
            <person name="Veneault-Fourrey C."/>
            <person name="LaButti K."/>
            <person name="Lindquist E.A."/>
            <person name="Lipzen A."/>
            <person name="Lundell T."/>
            <person name="Morin E."/>
            <person name="Murat C."/>
            <person name="Sun H."/>
            <person name="Tunlid A."/>
            <person name="Henrissat B."/>
            <person name="Grigoriev I.V."/>
            <person name="Hibbett D.S."/>
            <person name="Martin F."/>
            <person name="Nordberg H.P."/>
            <person name="Cantor M.N."/>
            <person name="Hua S.X."/>
        </authorList>
    </citation>
    <scope>NUCLEOTIDE SEQUENCE [LARGE SCALE GENOMIC DNA]</scope>
    <source>
        <strain evidence="1 2">MUT 4182</strain>
    </source>
</reference>
<evidence type="ECO:0000313" key="2">
    <source>
        <dbReference type="Proteomes" id="UP000054248"/>
    </source>
</evidence>
<sequence length="205" mass="22559">AAVFNIFLHVIYGLPFHRYGPTLAIMSEVLGALSKYGAPSVQIDSDIYTFLRKNIHTNPLQAYAIAASSNLEGVCVAASEKTLGLSLSGLSEADSILMGPQYLRRLFFLHLGRINALRRVTDAPPQGHSEVSSCSAAQRRHLQHLWNAGKGTLLMRPFPQNTSVQDLVVIFGSLIGETSCLECRAQIQARIGRLVQDWSRVKRTI</sequence>
<proteinExistence type="predicted"/>